<accession>A0A6A6J8E4</accession>
<evidence type="ECO:0000313" key="2">
    <source>
        <dbReference type="EMBL" id="KAF2272692.1"/>
    </source>
</evidence>
<name>A0A6A6J8E4_WESOR</name>
<gene>
    <name evidence="2" type="ORF">EI97DRAFT_203345</name>
</gene>
<keyword evidence="3" id="KW-1185">Reference proteome</keyword>
<organism evidence="2 3">
    <name type="scientific">Westerdykella ornata</name>
    <dbReference type="NCBI Taxonomy" id="318751"/>
    <lineage>
        <taxon>Eukaryota</taxon>
        <taxon>Fungi</taxon>
        <taxon>Dikarya</taxon>
        <taxon>Ascomycota</taxon>
        <taxon>Pezizomycotina</taxon>
        <taxon>Dothideomycetes</taxon>
        <taxon>Pleosporomycetidae</taxon>
        <taxon>Pleosporales</taxon>
        <taxon>Sporormiaceae</taxon>
        <taxon>Westerdykella</taxon>
    </lineage>
</organism>
<keyword evidence="1" id="KW-1133">Transmembrane helix</keyword>
<proteinExistence type="predicted"/>
<dbReference type="EMBL" id="ML986518">
    <property type="protein sequence ID" value="KAF2272692.1"/>
    <property type="molecule type" value="Genomic_DNA"/>
</dbReference>
<keyword evidence="1" id="KW-0812">Transmembrane</keyword>
<feature type="transmembrane region" description="Helical" evidence="1">
    <location>
        <begin position="78"/>
        <end position="100"/>
    </location>
</feature>
<dbReference type="AlphaFoldDB" id="A0A6A6J8E4"/>
<dbReference type="RefSeq" id="XP_033650231.1">
    <property type="nucleotide sequence ID" value="XM_033793706.1"/>
</dbReference>
<evidence type="ECO:0000256" key="1">
    <source>
        <dbReference type="SAM" id="Phobius"/>
    </source>
</evidence>
<protein>
    <submittedName>
        <fullName evidence="2">Uncharacterized protein</fullName>
    </submittedName>
</protein>
<sequence>MSTFTRPHRPDIPSEFRSFAYKRCGLWDLRILERYAVRLSTYLLTMEYATPTALFNFFDSCSFLFSEREGSARFTLLLLLFHTFFSLLLFSVSLLVYILLYSRERGFSLLFLPLFNFLDLRDPSKQAYYCITQ</sequence>
<reference evidence="2" key="1">
    <citation type="journal article" date="2020" name="Stud. Mycol.">
        <title>101 Dothideomycetes genomes: a test case for predicting lifestyles and emergence of pathogens.</title>
        <authorList>
            <person name="Haridas S."/>
            <person name="Albert R."/>
            <person name="Binder M."/>
            <person name="Bloem J."/>
            <person name="Labutti K."/>
            <person name="Salamov A."/>
            <person name="Andreopoulos B."/>
            <person name="Baker S."/>
            <person name="Barry K."/>
            <person name="Bills G."/>
            <person name="Bluhm B."/>
            <person name="Cannon C."/>
            <person name="Castanera R."/>
            <person name="Culley D."/>
            <person name="Daum C."/>
            <person name="Ezra D."/>
            <person name="Gonzalez J."/>
            <person name="Henrissat B."/>
            <person name="Kuo A."/>
            <person name="Liang C."/>
            <person name="Lipzen A."/>
            <person name="Lutzoni F."/>
            <person name="Magnuson J."/>
            <person name="Mondo S."/>
            <person name="Nolan M."/>
            <person name="Ohm R."/>
            <person name="Pangilinan J."/>
            <person name="Park H.-J."/>
            <person name="Ramirez L."/>
            <person name="Alfaro M."/>
            <person name="Sun H."/>
            <person name="Tritt A."/>
            <person name="Yoshinaga Y."/>
            <person name="Zwiers L.-H."/>
            <person name="Turgeon B."/>
            <person name="Goodwin S."/>
            <person name="Spatafora J."/>
            <person name="Crous P."/>
            <person name="Grigoriev I."/>
        </authorList>
    </citation>
    <scope>NUCLEOTIDE SEQUENCE</scope>
    <source>
        <strain evidence="2">CBS 379.55</strain>
    </source>
</reference>
<feature type="transmembrane region" description="Helical" evidence="1">
    <location>
        <begin position="39"/>
        <end position="58"/>
    </location>
</feature>
<dbReference type="Proteomes" id="UP000800097">
    <property type="component" value="Unassembled WGS sequence"/>
</dbReference>
<dbReference type="GeneID" id="54546881"/>
<keyword evidence="1" id="KW-0472">Membrane</keyword>
<evidence type="ECO:0000313" key="3">
    <source>
        <dbReference type="Proteomes" id="UP000800097"/>
    </source>
</evidence>